<accession>A0A9Q9ELH6</accession>
<proteinExistence type="predicted"/>
<gene>
    <name evidence="1" type="ORF">Slin15195_G091050</name>
</gene>
<protein>
    <submittedName>
        <fullName evidence="1">Uncharacterized protein</fullName>
    </submittedName>
</protein>
<reference evidence="1" key="1">
    <citation type="submission" date="2022-06" db="EMBL/GenBank/DDBJ databases">
        <title>Complete genome sequences of two strains of the flax pathogen Septoria linicola.</title>
        <authorList>
            <person name="Lapalu N."/>
            <person name="Simon A."/>
            <person name="Demenou B."/>
            <person name="Paumier D."/>
            <person name="Guillot M.-P."/>
            <person name="Gout L."/>
            <person name="Valade R."/>
        </authorList>
    </citation>
    <scope>NUCLEOTIDE SEQUENCE</scope>
    <source>
        <strain evidence="1">SE15195</strain>
    </source>
</reference>
<dbReference type="Proteomes" id="UP001056384">
    <property type="component" value="Chromosome 7"/>
</dbReference>
<name>A0A9Q9ELH6_9PEZI</name>
<evidence type="ECO:0000313" key="2">
    <source>
        <dbReference type="Proteomes" id="UP001056384"/>
    </source>
</evidence>
<keyword evidence="2" id="KW-1185">Reference proteome</keyword>
<organism evidence="1 2">
    <name type="scientific">Septoria linicola</name>
    <dbReference type="NCBI Taxonomy" id="215465"/>
    <lineage>
        <taxon>Eukaryota</taxon>
        <taxon>Fungi</taxon>
        <taxon>Dikarya</taxon>
        <taxon>Ascomycota</taxon>
        <taxon>Pezizomycotina</taxon>
        <taxon>Dothideomycetes</taxon>
        <taxon>Dothideomycetidae</taxon>
        <taxon>Mycosphaerellales</taxon>
        <taxon>Mycosphaerellaceae</taxon>
        <taxon>Septoria</taxon>
    </lineage>
</organism>
<sequence length="253" mass="27624">MGELNGEAAEACFLSSAFVGLIHMALYQSEAGQKSARAMLVGLAGLWRGAACVSRAFTSSHANASIAKQIWPVPSPSGSMTRHVSDYTIMSQRLKIHIESLLDEAQRRDQNGVPPRRHMLLIAADDLEAAVDEYKSRTSTSGILSWFSCPNAGILELFSARYGGNMVSEMAQMVHLLAAFYGVALNLLKTTWYIGDLGRRLVQEATSFVSTTDLEAVRLMNWAREEVCNQAVEWQVQRIFSGGHAPSVAAISK</sequence>
<dbReference type="EMBL" id="CP099424">
    <property type="protein sequence ID" value="USW55786.1"/>
    <property type="molecule type" value="Genomic_DNA"/>
</dbReference>
<dbReference type="AlphaFoldDB" id="A0A9Q9ELH6"/>
<evidence type="ECO:0000313" key="1">
    <source>
        <dbReference type="EMBL" id="USW55786.1"/>
    </source>
</evidence>